<feature type="transmembrane region" description="Helical" evidence="1">
    <location>
        <begin position="6"/>
        <end position="24"/>
    </location>
</feature>
<organism evidence="2 3">
    <name type="scientific">Fictibacillus nanhaiensis</name>
    <dbReference type="NCBI Taxonomy" id="742169"/>
    <lineage>
        <taxon>Bacteria</taxon>
        <taxon>Bacillati</taxon>
        <taxon>Bacillota</taxon>
        <taxon>Bacilli</taxon>
        <taxon>Bacillales</taxon>
        <taxon>Fictibacillaceae</taxon>
        <taxon>Fictibacillus</taxon>
    </lineage>
</organism>
<dbReference type="PANTHER" id="PTHR34821">
    <property type="entry name" value="INNER MEMBRANE PROTEIN YDCZ"/>
    <property type="match status" value="1"/>
</dbReference>
<feature type="transmembrane region" description="Helical" evidence="1">
    <location>
        <begin position="36"/>
        <end position="58"/>
    </location>
</feature>
<accession>A0ABS2ZSH2</accession>
<feature type="transmembrane region" description="Helical" evidence="1">
    <location>
        <begin position="78"/>
        <end position="102"/>
    </location>
</feature>
<dbReference type="RefSeq" id="WP_205726390.1">
    <property type="nucleotide sequence ID" value="NZ_JAFHKR010000039.1"/>
</dbReference>
<dbReference type="Pfam" id="PF04657">
    <property type="entry name" value="DMT_YdcZ"/>
    <property type="match status" value="1"/>
</dbReference>
<proteinExistence type="predicted"/>
<comment type="caution">
    <text evidence="2">The sequence shown here is derived from an EMBL/GenBank/DDBJ whole genome shotgun (WGS) entry which is preliminary data.</text>
</comment>
<keyword evidence="1" id="KW-0812">Transmembrane</keyword>
<evidence type="ECO:0000313" key="2">
    <source>
        <dbReference type="EMBL" id="MBN3555586.1"/>
    </source>
</evidence>
<keyword evidence="3" id="KW-1185">Reference proteome</keyword>
<reference evidence="2 3" key="1">
    <citation type="submission" date="2021-01" db="EMBL/GenBank/DDBJ databases">
        <title>Genome Sequencing of Type Strains.</title>
        <authorList>
            <person name="Lemaire J.F."/>
            <person name="Inderbitzin P."/>
            <person name="Collins S.B."/>
            <person name="Wespe N."/>
            <person name="Knight-Connoni V."/>
        </authorList>
    </citation>
    <scope>NUCLEOTIDE SEQUENCE [LARGE SCALE GENOMIC DNA]</scope>
    <source>
        <strain evidence="2 3">DSM 23009</strain>
    </source>
</reference>
<gene>
    <name evidence="2" type="ORF">JYA63_15015</name>
</gene>
<evidence type="ECO:0000313" key="3">
    <source>
        <dbReference type="Proteomes" id="UP001296923"/>
    </source>
</evidence>
<protein>
    <submittedName>
        <fullName evidence="2">DMT family transporter</fullName>
    </submittedName>
</protein>
<evidence type="ECO:0000256" key="1">
    <source>
        <dbReference type="SAM" id="Phobius"/>
    </source>
</evidence>
<name>A0ABS2ZSH2_9BACL</name>
<keyword evidence="1" id="KW-0472">Membrane</keyword>
<dbReference type="EMBL" id="JAFHKR010000039">
    <property type="protein sequence ID" value="MBN3555586.1"/>
    <property type="molecule type" value="Genomic_DNA"/>
</dbReference>
<dbReference type="InterPro" id="IPR006750">
    <property type="entry name" value="YdcZ"/>
</dbReference>
<dbReference type="PANTHER" id="PTHR34821:SF2">
    <property type="entry name" value="INNER MEMBRANE PROTEIN YDCZ"/>
    <property type="match status" value="1"/>
</dbReference>
<keyword evidence="1" id="KW-1133">Transmembrane helix</keyword>
<dbReference type="Proteomes" id="UP001296923">
    <property type="component" value="Unassembled WGS sequence"/>
</dbReference>
<sequence>MKIWTYLLALLAGVSLSVEGAIYGELGKTIGKLESSFYNFFVGAIILGIVVLFLGKGFLPYTFQAPKWELSGGVLGTIYLTILIIAIPIVGVGIAMISVIIGQMAMSILIEHKGWLGSSKARVNKEKLIAVTLMTISLLLIF</sequence>